<evidence type="ECO:0000313" key="2">
    <source>
        <dbReference type="EMBL" id="PSL28733.1"/>
    </source>
</evidence>
<keyword evidence="3" id="KW-1185">Reference proteome</keyword>
<dbReference type="RefSeq" id="WP_106596165.1">
    <property type="nucleotide sequence ID" value="NZ_PYAS01000006.1"/>
</dbReference>
<comment type="caution">
    <text evidence="2">The sequence shown here is derived from an EMBL/GenBank/DDBJ whole genome shotgun (WGS) entry which is preliminary data.</text>
</comment>
<accession>A0A2P8G428</accession>
<reference evidence="2 3" key="1">
    <citation type="submission" date="2018-03" db="EMBL/GenBank/DDBJ databases">
        <title>Genomic Encyclopedia of Archaeal and Bacterial Type Strains, Phase II (KMG-II): from individual species to whole genera.</title>
        <authorList>
            <person name="Goeker M."/>
        </authorList>
    </citation>
    <scope>NUCLEOTIDE SEQUENCE [LARGE SCALE GENOMIC DNA]</scope>
    <source>
        <strain evidence="2 3">DSM 29057</strain>
    </source>
</reference>
<dbReference type="EMBL" id="PYAS01000006">
    <property type="protein sequence ID" value="PSL28733.1"/>
    <property type="molecule type" value="Genomic_DNA"/>
</dbReference>
<dbReference type="AlphaFoldDB" id="A0A2P8G428"/>
<keyword evidence="1" id="KW-0812">Transmembrane</keyword>
<name>A0A2P8G428_9BACT</name>
<protein>
    <submittedName>
        <fullName evidence="2">Uncharacterized protein</fullName>
    </submittedName>
</protein>
<sequence length="164" mass="18378">MEQQDDKQEAHFKKLIGEAGTDAPSDGFTRAVMQRVHEEAAFRTLVQHDAIEAPSQAFSNSIIAQIQATQTAVKPKPIIARYAWYWIAAAWAALIVASFFVPGNEQSEVWARVNGMMVSNQVFIQKFSAIPQPVLLTIIGLSSLIMLDYFLRNKWLLINKTARS</sequence>
<evidence type="ECO:0000256" key="1">
    <source>
        <dbReference type="SAM" id="Phobius"/>
    </source>
</evidence>
<keyword evidence="1" id="KW-0472">Membrane</keyword>
<feature type="transmembrane region" description="Helical" evidence="1">
    <location>
        <begin position="82"/>
        <end position="101"/>
    </location>
</feature>
<dbReference type="OrthoDB" id="959493at2"/>
<keyword evidence="1" id="KW-1133">Transmembrane helix</keyword>
<evidence type="ECO:0000313" key="3">
    <source>
        <dbReference type="Proteomes" id="UP000241964"/>
    </source>
</evidence>
<dbReference type="Proteomes" id="UP000241964">
    <property type="component" value="Unassembled WGS sequence"/>
</dbReference>
<gene>
    <name evidence="2" type="ORF">CLV60_106336</name>
</gene>
<proteinExistence type="predicted"/>
<organism evidence="2 3">
    <name type="scientific">Dyadobacter jiangsuensis</name>
    <dbReference type="NCBI Taxonomy" id="1591085"/>
    <lineage>
        <taxon>Bacteria</taxon>
        <taxon>Pseudomonadati</taxon>
        <taxon>Bacteroidota</taxon>
        <taxon>Cytophagia</taxon>
        <taxon>Cytophagales</taxon>
        <taxon>Spirosomataceae</taxon>
        <taxon>Dyadobacter</taxon>
    </lineage>
</organism>
<feature type="transmembrane region" description="Helical" evidence="1">
    <location>
        <begin position="130"/>
        <end position="151"/>
    </location>
</feature>